<sequence length="285" mass="30749">MDIIKGIAVALVLATAPAHAAKPSADVPVEMGMRVEGTLAIGDDGRITALEIDKQDMLPEAVATLVRDTVKNWEFEPNVRDGAPVAMDARMTVRVVAQPGANDTFNVRLISAHFDGAPKDASGREIKSQAHTPPPRYPAEVFRVGGQGTVYLALKVDREGRVVDQFAEQVNLRSTGTAAQMDLTRRRLGKASLDAARKWRFPLSAEDASLEAPFRTYRVPVSFAIDTAMPDDLAQWRAYIPGPRNAIPWSTRPESAGFSPDLLTDGSATLAGDPNAPRLRTPLGT</sequence>
<proteinExistence type="predicted"/>
<organism evidence="3 4">
    <name type="scientific">Stenotrophomonas rhizophila</name>
    <dbReference type="NCBI Taxonomy" id="216778"/>
    <lineage>
        <taxon>Bacteria</taxon>
        <taxon>Pseudomonadati</taxon>
        <taxon>Pseudomonadota</taxon>
        <taxon>Gammaproteobacteria</taxon>
        <taxon>Lysobacterales</taxon>
        <taxon>Lysobacteraceae</taxon>
        <taxon>Stenotrophomonas</taxon>
    </lineage>
</organism>
<accession>A0A498CQS0</accession>
<comment type="caution">
    <text evidence="3">The sequence shown here is derived from an EMBL/GenBank/DDBJ whole genome shotgun (WGS) entry which is preliminary data.</text>
</comment>
<feature type="compositionally biased region" description="Basic and acidic residues" evidence="1">
    <location>
        <begin position="118"/>
        <end position="128"/>
    </location>
</feature>
<dbReference type="Gene3D" id="3.30.1150.10">
    <property type="match status" value="1"/>
</dbReference>
<gene>
    <name evidence="3" type="ORF">BCL79_1991</name>
</gene>
<feature type="region of interest" description="Disordered" evidence="1">
    <location>
        <begin position="250"/>
        <end position="285"/>
    </location>
</feature>
<dbReference type="OrthoDB" id="5982524at2"/>
<evidence type="ECO:0000256" key="1">
    <source>
        <dbReference type="SAM" id="MobiDB-lite"/>
    </source>
</evidence>
<reference evidence="3 4" key="1">
    <citation type="submission" date="2018-10" db="EMBL/GenBank/DDBJ databases">
        <title>Comparative analysis of microorganisms from saline springs in Andes Mountain Range, Colombia.</title>
        <authorList>
            <person name="Rubin E."/>
        </authorList>
    </citation>
    <scope>NUCLEOTIDE SEQUENCE [LARGE SCALE GENOMIC DNA]</scope>
    <source>
        <strain evidence="3 4">USBA GBX 843</strain>
    </source>
</reference>
<dbReference type="EMBL" id="RCDC01000004">
    <property type="protein sequence ID" value="RLK57584.1"/>
    <property type="molecule type" value="Genomic_DNA"/>
</dbReference>
<protein>
    <submittedName>
        <fullName evidence="3">Outer membrane transport energization protein TonB</fullName>
    </submittedName>
</protein>
<feature type="chain" id="PRO_5019812020" evidence="2">
    <location>
        <begin position="21"/>
        <end position="285"/>
    </location>
</feature>
<dbReference type="AlphaFoldDB" id="A0A498CQS0"/>
<dbReference type="SUPFAM" id="SSF74653">
    <property type="entry name" value="TolA/TonB C-terminal domain"/>
    <property type="match status" value="1"/>
</dbReference>
<keyword evidence="2" id="KW-0732">Signal</keyword>
<feature type="region of interest" description="Disordered" evidence="1">
    <location>
        <begin position="118"/>
        <end position="137"/>
    </location>
</feature>
<name>A0A498CQS0_9GAMM</name>
<feature type="signal peptide" evidence="2">
    <location>
        <begin position="1"/>
        <end position="20"/>
    </location>
</feature>
<dbReference type="RefSeq" id="WP_121040422.1">
    <property type="nucleotide sequence ID" value="NZ_RCDC01000004.1"/>
</dbReference>
<evidence type="ECO:0000313" key="3">
    <source>
        <dbReference type="EMBL" id="RLK57584.1"/>
    </source>
</evidence>
<evidence type="ECO:0000313" key="4">
    <source>
        <dbReference type="Proteomes" id="UP000274786"/>
    </source>
</evidence>
<evidence type="ECO:0000256" key="2">
    <source>
        <dbReference type="SAM" id="SignalP"/>
    </source>
</evidence>
<dbReference type="Proteomes" id="UP000274786">
    <property type="component" value="Unassembled WGS sequence"/>
</dbReference>